<dbReference type="AlphaFoldDB" id="A0AA36M3T4"/>
<accession>A0AA36M3T4</accession>
<sequence length="222" mass="24414">MIANTSRQDDSHFVENSFTSSLNIQTNPLEGKHSGTPTVDSVTMFPEDSATQASLEMEVGSSVTMPASYSILKAKVRRGNIGKIMSSDTFETKANVAEDMLTVQSPRTSEGSSTAALSTSNGLRTPLKRGVMKHLQEIVISEQQIRPTAQGCACVSEADAVTSAQGIRKRSRGASAQVARRLFETELQRNERLKANEARRRRRTAFEAEQERMFQVSINKML</sequence>
<keyword evidence="2" id="KW-1185">Reference proteome</keyword>
<organism evidence="1 2">
    <name type="scientific">Cylicocyclus nassatus</name>
    <name type="common">Nematode worm</name>
    <dbReference type="NCBI Taxonomy" id="53992"/>
    <lineage>
        <taxon>Eukaryota</taxon>
        <taxon>Metazoa</taxon>
        <taxon>Ecdysozoa</taxon>
        <taxon>Nematoda</taxon>
        <taxon>Chromadorea</taxon>
        <taxon>Rhabditida</taxon>
        <taxon>Rhabditina</taxon>
        <taxon>Rhabditomorpha</taxon>
        <taxon>Strongyloidea</taxon>
        <taxon>Strongylidae</taxon>
        <taxon>Cylicocyclus</taxon>
    </lineage>
</organism>
<gene>
    <name evidence="1" type="ORF">CYNAS_LOCUS9226</name>
</gene>
<proteinExistence type="predicted"/>
<evidence type="ECO:0000313" key="2">
    <source>
        <dbReference type="Proteomes" id="UP001176961"/>
    </source>
</evidence>
<evidence type="ECO:0000313" key="1">
    <source>
        <dbReference type="EMBL" id="CAJ0597243.1"/>
    </source>
</evidence>
<name>A0AA36M3T4_CYLNA</name>
<protein>
    <submittedName>
        <fullName evidence="1">Uncharacterized protein</fullName>
    </submittedName>
</protein>
<reference evidence="1" key="1">
    <citation type="submission" date="2023-07" db="EMBL/GenBank/DDBJ databases">
        <authorList>
            <consortium name="CYATHOMIX"/>
        </authorList>
    </citation>
    <scope>NUCLEOTIDE SEQUENCE</scope>
    <source>
        <strain evidence="1">N/A</strain>
    </source>
</reference>
<dbReference type="EMBL" id="CATQJL010000223">
    <property type="protein sequence ID" value="CAJ0597243.1"/>
    <property type="molecule type" value="Genomic_DNA"/>
</dbReference>
<comment type="caution">
    <text evidence="1">The sequence shown here is derived from an EMBL/GenBank/DDBJ whole genome shotgun (WGS) entry which is preliminary data.</text>
</comment>
<dbReference type="Proteomes" id="UP001176961">
    <property type="component" value="Unassembled WGS sequence"/>
</dbReference>